<keyword evidence="7" id="KW-1185">Reference proteome</keyword>
<comment type="similarity">
    <text evidence="1">Belongs to the LysR transcriptional regulatory family.</text>
</comment>
<dbReference type="InterPro" id="IPR058163">
    <property type="entry name" value="LysR-type_TF_proteobact-type"/>
</dbReference>
<dbReference type="InterPro" id="IPR005119">
    <property type="entry name" value="LysR_subst-bd"/>
</dbReference>
<evidence type="ECO:0000259" key="5">
    <source>
        <dbReference type="PROSITE" id="PS50931"/>
    </source>
</evidence>
<dbReference type="AlphaFoldDB" id="A0AAF1KBM0"/>
<dbReference type="Pfam" id="PF00126">
    <property type="entry name" value="HTH_1"/>
    <property type="match status" value="1"/>
</dbReference>
<dbReference type="Pfam" id="PF03466">
    <property type="entry name" value="LysR_substrate"/>
    <property type="match status" value="1"/>
</dbReference>
<keyword evidence="2" id="KW-0805">Transcription regulation</keyword>
<dbReference type="KEGG" id="rtu:PR017_03320"/>
<feature type="domain" description="HTH lysR-type" evidence="5">
    <location>
        <begin position="1"/>
        <end position="58"/>
    </location>
</feature>
<organism evidence="6 7">
    <name type="scientific">Rhizobium tumorigenes</name>
    <dbReference type="NCBI Taxonomy" id="2041385"/>
    <lineage>
        <taxon>Bacteria</taxon>
        <taxon>Pseudomonadati</taxon>
        <taxon>Pseudomonadota</taxon>
        <taxon>Alphaproteobacteria</taxon>
        <taxon>Hyphomicrobiales</taxon>
        <taxon>Rhizobiaceae</taxon>
        <taxon>Rhizobium/Agrobacterium group</taxon>
        <taxon>Rhizobium</taxon>
    </lineage>
</organism>
<dbReference type="GO" id="GO:0003700">
    <property type="term" value="F:DNA-binding transcription factor activity"/>
    <property type="evidence" value="ECO:0007669"/>
    <property type="project" value="InterPro"/>
</dbReference>
<dbReference type="EMBL" id="CP117255">
    <property type="protein sequence ID" value="WFR96186.1"/>
    <property type="molecule type" value="Genomic_DNA"/>
</dbReference>
<evidence type="ECO:0000256" key="2">
    <source>
        <dbReference type="ARBA" id="ARBA00023015"/>
    </source>
</evidence>
<dbReference type="CDD" id="cd08422">
    <property type="entry name" value="PBP2_CrgA_like"/>
    <property type="match status" value="1"/>
</dbReference>
<gene>
    <name evidence="6" type="ORF">PR017_03320</name>
</gene>
<dbReference type="Proteomes" id="UP000249499">
    <property type="component" value="Chromosome"/>
</dbReference>
<dbReference type="SUPFAM" id="SSF46785">
    <property type="entry name" value="Winged helix' DNA-binding domain"/>
    <property type="match status" value="1"/>
</dbReference>
<keyword evidence="4" id="KW-0804">Transcription</keyword>
<accession>A0AAF1KBM0</accession>
<dbReference type="PANTHER" id="PTHR30537:SF5">
    <property type="entry name" value="HTH-TYPE TRANSCRIPTIONAL ACTIVATOR TTDR-RELATED"/>
    <property type="match status" value="1"/>
</dbReference>
<dbReference type="PROSITE" id="PS50931">
    <property type="entry name" value="HTH_LYSR"/>
    <property type="match status" value="1"/>
</dbReference>
<proteinExistence type="inferred from homology"/>
<name>A0AAF1KBM0_9HYPH</name>
<dbReference type="PANTHER" id="PTHR30537">
    <property type="entry name" value="HTH-TYPE TRANSCRIPTIONAL REGULATOR"/>
    <property type="match status" value="1"/>
</dbReference>
<evidence type="ECO:0000313" key="7">
    <source>
        <dbReference type="Proteomes" id="UP000249499"/>
    </source>
</evidence>
<evidence type="ECO:0000256" key="3">
    <source>
        <dbReference type="ARBA" id="ARBA00023125"/>
    </source>
</evidence>
<reference evidence="6 7" key="1">
    <citation type="journal article" date="2018" name="Sci. Rep.">
        <title>Rhizobium tumorigenes sp. nov., a novel plant tumorigenic bacterium isolated from cane gall tumors on thornless blackberry.</title>
        <authorList>
            <person name="Kuzmanovi N."/>
            <person name="Smalla K."/>
            <person name="Gronow S."/>
            <person name="PuBawska J."/>
        </authorList>
    </citation>
    <scope>NUCLEOTIDE SEQUENCE [LARGE SCALE GENOMIC DNA]</scope>
    <source>
        <strain evidence="6 7">1078</strain>
    </source>
</reference>
<reference evidence="7" key="2">
    <citation type="journal article" date="2023" name="MicrobiologyOpen">
        <title>Genomics of the tumorigenes clade of the family Rhizobiaceae and description of Rhizobium rhododendri sp. nov.</title>
        <authorList>
            <person name="Kuzmanovic N."/>
            <person name="diCenzo G.C."/>
            <person name="Bunk B."/>
            <person name="Sproeer C."/>
            <person name="Fruehling A."/>
            <person name="Neumann-Schaal M."/>
            <person name="Overmann J."/>
            <person name="Smalla K."/>
        </authorList>
    </citation>
    <scope>NUCLEOTIDE SEQUENCE [LARGE SCALE GENOMIC DNA]</scope>
    <source>
        <strain evidence="7">1078</strain>
    </source>
</reference>
<dbReference type="InterPro" id="IPR036390">
    <property type="entry name" value="WH_DNA-bd_sf"/>
</dbReference>
<dbReference type="Gene3D" id="3.40.190.290">
    <property type="match status" value="1"/>
</dbReference>
<sequence>MDLLAISDFNLVATHGGFGLASRASGRPKATLSRRVGELELGLGVRLFERGAKTLRLTDEGRRLHEKTGGLLAEISEVAYEVSSGSAQPRGRLRVSAPVLFSHMAMGRIAAGFAKAYPEVRLEVTAEDRDVDMVEEGYDVAIRVNPAPDELLVGRRFLHDDLLLAAVPTLLPPAASKGDEPPLLAAVVLESFRLRAAWTTVDLLGGRTFTPDPVLRLGTMIMVRDAVLAGAGAGLLPKSLISGDLASGRLVSWGSVSPSETAIWVLYSSRRLLSSKVSAFIAHLHATFPNGTAEELGAMFAG</sequence>
<evidence type="ECO:0000256" key="4">
    <source>
        <dbReference type="ARBA" id="ARBA00023163"/>
    </source>
</evidence>
<evidence type="ECO:0000256" key="1">
    <source>
        <dbReference type="ARBA" id="ARBA00009437"/>
    </source>
</evidence>
<dbReference type="SUPFAM" id="SSF53850">
    <property type="entry name" value="Periplasmic binding protein-like II"/>
    <property type="match status" value="1"/>
</dbReference>
<keyword evidence="3" id="KW-0238">DNA-binding</keyword>
<dbReference type="GO" id="GO:0003677">
    <property type="term" value="F:DNA binding"/>
    <property type="evidence" value="ECO:0007669"/>
    <property type="project" value="UniProtKB-KW"/>
</dbReference>
<evidence type="ECO:0000313" key="6">
    <source>
        <dbReference type="EMBL" id="WFR96186.1"/>
    </source>
</evidence>
<dbReference type="InterPro" id="IPR036388">
    <property type="entry name" value="WH-like_DNA-bd_sf"/>
</dbReference>
<protein>
    <submittedName>
        <fullName evidence="6">LysR family transcriptional regulator</fullName>
    </submittedName>
</protein>
<dbReference type="InterPro" id="IPR000847">
    <property type="entry name" value="LysR_HTH_N"/>
</dbReference>
<dbReference type="RefSeq" id="WP_111220291.1">
    <property type="nucleotide sequence ID" value="NZ_CP117255.1"/>
</dbReference>
<dbReference type="Gene3D" id="1.10.10.10">
    <property type="entry name" value="Winged helix-like DNA-binding domain superfamily/Winged helix DNA-binding domain"/>
    <property type="match status" value="1"/>
</dbReference>